<proteinExistence type="predicted"/>
<gene>
    <name evidence="1" type="primary">LECRK2_1</name>
    <name evidence="1" type="ORF">CFP56_024982</name>
</gene>
<name>A0AAW0M0A7_QUESU</name>
<evidence type="ECO:0000313" key="1">
    <source>
        <dbReference type="EMBL" id="KAK7856161.1"/>
    </source>
</evidence>
<dbReference type="AlphaFoldDB" id="A0AAW0M0A7"/>
<protein>
    <submittedName>
        <fullName evidence="1">G-type lectin s-receptor-like serine/threonine-protein kinase lecrk2</fullName>
    </submittedName>
</protein>
<sequence length="137" mass="15380">MPSEEIEKPYYATMTLGWDSQLVFNEAGYIYIQDAVKTYKTYNLTREDPGSRDIFYHMAGNDHDGVFRIYKHLRDNTSDGNCPSSWTIMQGIPDDICAALASDHVNAGDHDGLCRPNGICSTSVGEHFAHVLMNFLP</sequence>
<organism evidence="1 2">
    <name type="scientific">Quercus suber</name>
    <name type="common">Cork oak</name>
    <dbReference type="NCBI Taxonomy" id="58331"/>
    <lineage>
        <taxon>Eukaryota</taxon>
        <taxon>Viridiplantae</taxon>
        <taxon>Streptophyta</taxon>
        <taxon>Embryophyta</taxon>
        <taxon>Tracheophyta</taxon>
        <taxon>Spermatophyta</taxon>
        <taxon>Magnoliopsida</taxon>
        <taxon>eudicotyledons</taxon>
        <taxon>Gunneridae</taxon>
        <taxon>Pentapetalae</taxon>
        <taxon>rosids</taxon>
        <taxon>fabids</taxon>
        <taxon>Fagales</taxon>
        <taxon>Fagaceae</taxon>
        <taxon>Quercus</taxon>
    </lineage>
</organism>
<dbReference type="GO" id="GO:0016301">
    <property type="term" value="F:kinase activity"/>
    <property type="evidence" value="ECO:0007669"/>
    <property type="project" value="UniProtKB-KW"/>
</dbReference>
<dbReference type="Proteomes" id="UP000237347">
    <property type="component" value="Unassembled WGS sequence"/>
</dbReference>
<dbReference type="EMBL" id="PKMF04000039">
    <property type="protein sequence ID" value="KAK7856161.1"/>
    <property type="molecule type" value="Genomic_DNA"/>
</dbReference>
<reference evidence="1 2" key="1">
    <citation type="journal article" date="2018" name="Sci. Data">
        <title>The draft genome sequence of cork oak.</title>
        <authorList>
            <person name="Ramos A.M."/>
            <person name="Usie A."/>
            <person name="Barbosa P."/>
            <person name="Barros P.M."/>
            <person name="Capote T."/>
            <person name="Chaves I."/>
            <person name="Simoes F."/>
            <person name="Abreu I."/>
            <person name="Carrasquinho I."/>
            <person name="Faro C."/>
            <person name="Guimaraes J.B."/>
            <person name="Mendonca D."/>
            <person name="Nobrega F."/>
            <person name="Rodrigues L."/>
            <person name="Saibo N.J.M."/>
            <person name="Varela M.C."/>
            <person name="Egas C."/>
            <person name="Matos J."/>
            <person name="Miguel C.M."/>
            <person name="Oliveira M.M."/>
            <person name="Ricardo C.P."/>
            <person name="Goncalves S."/>
        </authorList>
    </citation>
    <scope>NUCLEOTIDE SEQUENCE [LARGE SCALE GENOMIC DNA]</scope>
    <source>
        <strain evidence="2">cv. HL8</strain>
    </source>
</reference>
<dbReference type="Gramene" id="rna-CFP56_58429">
    <property type="protein sequence ID" value="cds-POE71072.1"/>
    <property type="gene ID" value="gene-CFP56_58429"/>
</dbReference>
<keyword evidence="2" id="KW-1185">Reference proteome</keyword>
<accession>A0AAW0M0A7</accession>
<comment type="caution">
    <text evidence="1">The sequence shown here is derived from an EMBL/GenBank/DDBJ whole genome shotgun (WGS) entry which is preliminary data.</text>
</comment>
<evidence type="ECO:0000313" key="2">
    <source>
        <dbReference type="Proteomes" id="UP000237347"/>
    </source>
</evidence>